<dbReference type="Pfam" id="PF13456">
    <property type="entry name" value="RVT_3"/>
    <property type="match status" value="1"/>
</dbReference>
<name>A0AAE0AGE9_9ROSI</name>
<feature type="domain" description="RNase H type-1" evidence="1">
    <location>
        <begin position="6"/>
        <end position="67"/>
    </location>
</feature>
<protein>
    <recommendedName>
        <fullName evidence="1">RNase H type-1 domain-containing protein</fullName>
    </recommendedName>
</protein>
<dbReference type="GO" id="GO:0003676">
    <property type="term" value="F:nucleic acid binding"/>
    <property type="evidence" value="ECO:0007669"/>
    <property type="project" value="InterPro"/>
</dbReference>
<evidence type="ECO:0000313" key="2">
    <source>
        <dbReference type="EMBL" id="KAK3213429.1"/>
    </source>
</evidence>
<evidence type="ECO:0000259" key="1">
    <source>
        <dbReference type="Pfam" id="PF13456"/>
    </source>
</evidence>
<organism evidence="2 3">
    <name type="scientific">Dipteronia sinensis</name>
    <dbReference type="NCBI Taxonomy" id="43782"/>
    <lineage>
        <taxon>Eukaryota</taxon>
        <taxon>Viridiplantae</taxon>
        <taxon>Streptophyta</taxon>
        <taxon>Embryophyta</taxon>
        <taxon>Tracheophyta</taxon>
        <taxon>Spermatophyta</taxon>
        <taxon>Magnoliopsida</taxon>
        <taxon>eudicotyledons</taxon>
        <taxon>Gunneridae</taxon>
        <taxon>Pentapetalae</taxon>
        <taxon>rosids</taxon>
        <taxon>malvids</taxon>
        <taxon>Sapindales</taxon>
        <taxon>Sapindaceae</taxon>
        <taxon>Hippocastanoideae</taxon>
        <taxon>Acereae</taxon>
        <taxon>Dipteronia</taxon>
    </lineage>
</organism>
<dbReference type="InterPro" id="IPR002156">
    <property type="entry name" value="RNaseH_domain"/>
</dbReference>
<evidence type="ECO:0000313" key="3">
    <source>
        <dbReference type="Proteomes" id="UP001281410"/>
    </source>
</evidence>
<dbReference type="EMBL" id="JANJYJ010000005">
    <property type="protein sequence ID" value="KAK3213429.1"/>
    <property type="molecule type" value="Genomic_DNA"/>
</dbReference>
<gene>
    <name evidence="2" type="ORF">Dsin_018135</name>
</gene>
<reference evidence="2" key="1">
    <citation type="journal article" date="2023" name="Plant J.">
        <title>Genome sequences and population genomics provide insights into the demographic history, inbreeding, and mutation load of two 'living fossil' tree species of Dipteronia.</title>
        <authorList>
            <person name="Feng Y."/>
            <person name="Comes H.P."/>
            <person name="Chen J."/>
            <person name="Zhu S."/>
            <person name="Lu R."/>
            <person name="Zhang X."/>
            <person name="Li P."/>
            <person name="Qiu J."/>
            <person name="Olsen K.M."/>
            <person name="Qiu Y."/>
        </authorList>
    </citation>
    <scope>NUCLEOTIDE SEQUENCE</scope>
    <source>
        <strain evidence="2">NBL</strain>
    </source>
</reference>
<dbReference type="Proteomes" id="UP001281410">
    <property type="component" value="Unassembled WGS sequence"/>
</dbReference>
<dbReference type="GO" id="GO:0004523">
    <property type="term" value="F:RNA-DNA hybrid ribonuclease activity"/>
    <property type="evidence" value="ECO:0007669"/>
    <property type="project" value="InterPro"/>
</dbReference>
<proteinExistence type="predicted"/>
<sequence>MGLGTVNHQGFDMAAGTQRMQAGYSSQVVEAVAVLHGITFAVDTCQLPFVVESDTLGVVKMINEGRPSPGRYWTDCW</sequence>
<keyword evidence="3" id="KW-1185">Reference proteome</keyword>
<dbReference type="AlphaFoldDB" id="A0AAE0AGE9"/>
<accession>A0AAE0AGE9</accession>
<comment type="caution">
    <text evidence="2">The sequence shown here is derived from an EMBL/GenBank/DDBJ whole genome shotgun (WGS) entry which is preliminary data.</text>
</comment>